<keyword evidence="3" id="KW-1003">Cell membrane</keyword>
<evidence type="ECO:0000259" key="10">
    <source>
        <dbReference type="Pfam" id="PF01618"/>
    </source>
</evidence>
<dbReference type="EMBL" id="VLPL01000007">
    <property type="protein sequence ID" value="TSJ41668.1"/>
    <property type="molecule type" value="Genomic_DNA"/>
</dbReference>
<keyword evidence="4 9" id="KW-0812">Transmembrane</keyword>
<keyword evidence="6 9" id="KW-1133">Transmembrane helix</keyword>
<evidence type="ECO:0000256" key="9">
    <source>
        <dbReference type="SAM" id="Phobius"/>
    </source>
</evidence>
<dbReference type="GO" id="GO:0017038">
    <property type="term" value="P:protein import"/>
    <property type="evidence" value="ECO:0007669"/>
    <property type="project" value="TreeGrafter"/>
</dbReference>
<evidence type="ECO:0000256" key="2">
    <source>
        <dbReference type="ARBA" id="ARBA00022448"/>
    </source>
</evidence>
<name>A0A556MPE2_9FLAO</name>
<dbReference type="Proteomes" id="UP000316008">
    <property type="component" value="Unassembled WGS sequence"/>
</dbReference>
<evidence type="ECO:0000256" key="6">
    <source>
        <dbReference type="ARBA" id="ARBA00022989"/>
    </source>
</evidence>
<dbReference type="Pfam" id="PF01618">
    <property type="entry name" value="MotA_ExbB"/>
    <property type="match status" value="1"/>
</dbReference>
<evidence type="ECO:0000256" key="8">
    <source>
        <dbReference type="RuleBase" id="RU004057"/>
    </source>
</evidence>
<evidence type="ECO:0000256" key="4">
    <source>
        <dbReference type="ARBA" id="ARBA00022692"/>
    </source>
</evidence>
<dbReference type="InterPro" id="IPR002898">
    <property type="entry name" value="MotA_ExbB_proton_chnl"/>
</dbReference>
<protein>
    <submittedName>
        <fullName evidence="11">MotA/TolQ/ExbB proton channel family protein</fullName>
    </submittedName>
</protein>
<keyword evidence="2 8" id="KW-0813">Transport</keyword>
<dbReference type="RefSeq" id="WP_144333926.1">
    <property type="nucleotide sequence ID" value="NZ_VLPL01000007.1"/>
</dbReference>
<dbReference type="AlphaFoldDB" id="A0A556MPE2"/>
<comment type="caution">
    <text evidence="11">The sequence shown here is derived from an EMBL/GenBank/DDBJ whole genome shotgun (WGS) entry which is preliminary data.</text>
</comment>
<organism evidence="11 12">
    <name type="scientific">Fluviicola chungangensis</name>
    <dbReference type="NCBI Taxonomy" id="2597671"/>
    <lineage>
        <taxon>Bacteria</taxon>
        <taxon>Pseudomonadati</taxon>
        <taxon>Bacteroidota</taxon>
        <taxon>Flavobacteriia</taxon>
        <taxon>Flavobacteriales</taxon>
        <taxon>Crocinitomicaceae</taxon>
        <taxon>Fluviicola</taxon>
    </lineage>
</organism>
<keyword evidence="5 8" id="KW-0653">Protein transport</keyword>
<feature type="transmembrane region" description="Helical" evidence="9">
    <location>
        <begin position="12"/>
        <end position="33"/>
    </location>
</feature>
<evidence type="ECO:0000256" key="7">
    <source>
        <dbReference type="ARBA" id="ARBA00023136"/>
    </source>
</evidence>
<evidence type="ECO:0000256" key="5">
    <source>
        <dbReference type="ARBA" id="ARBA00022927"/>
    </source>
</evidence>
<sequence length="266" mass="28585">MSKTKTGGGFSSLVASLSIAIALGIGFLIYYFILGDPSNFVNGDPNEHPIDGNTLGTVYKGGIIVPFLMAVNLVVLIFSVERFISISKTKGRGNINNFVENVKELLNNNDIQGAIEECDKQKGSLANVIRAGLEKYESVQKDPTLDKEQKSEILKAEIDEAIALELPMMSKNLVIISTCVSIGTLIGLIGTVLGMIKSFQAMGAGTPDTTKLSIGISEALINTFLGIFASTLATVMYNFFNTKIDQMTHAMDEAGFAIVQNFNANN</sequence>
<evidence type="ECO:0000256" key="1">
    <source>
        <dbReference type="ARBA" id="ARBA00004651"/>
    </source>
</evidence>
<gene>
    <name evidence="11" type="ORF">FO442_14520</name>
</gene>
<reference evidence="11 12" key="1">
    <citation type="submission" date="2019-07" db="EMBL/GenBank/DDBJ databases">
        <authorList>
            <person name="Huq M.A."/>
        </authorList>
    </citation>
    <scope>NUCLEOTIDE SEQUENCE [LARGE SCALE GENOMIC DNA]</scope>
    <source>
        <strain evidence="11 12">MAH-3</strain>
    </source>
</reference>
<evidence type="ECO:0000313" key="12">
    <source>
        <dbReference type="Proteomes" id="UP000316008"/>
    </source>
</evidence>
<keyword evidence="12" id="KW-1185">Reference proteome</keyword>
<comment type="subcellular location">
    <subcellularLocation>
        <location evidence="1">Cell membrane</location>
        <topology evidence="1">Multi-pass membrane protein</topology>
    </subcellularLocation>
    <subcellularLocation>
        <location evidence="8">Membrane</location>
        <topology evidence="8">Multi-pass membrane protein</topology>
    </subcellularLocation>
</comment>
<feature type="transmembrane region" description="Helical" evidence="9">
    <location>
        <begin position="219"/>
        <end position="240"/>
    </location>
</feature>
<proteinExistence type="inferred from homology"/>
<comment type="similarity">
    <text evidence="8">Belongs to the exbB/tolQ family.</text>
</comment>
<dbReference type="PANTHER" id="PTHR30625:SF15">
    <property type="entry name" value="BIOPOLYMER TRANSPORT PROTEIN EXBB"/>
    <property type="match status" value="1"/>
</dbReference>
<dbReference type="PANTHER" id="PTHR30625">
    <property type="entry name" value="PROTEIN TOLQ"/>
    <property type="match status" value="1"/>
</dbReference>
<feature type="transmembrane region" description="Helical" evidence="9">
    <location>
        <begin position="63"/>
        <end position="84"/>
    </location>
</feature>
<feature type="transmembrane region" description="Helical" evidence="9">
    <location>
        <begin position="173"/>
        <end position="199"/>
    </location>
</feature>
<dbReference type="OrthoDB" id="4045at2"/>
<accession>A0A556MPE2</accession>
<feature type="domain" description="MotA/TolQ/ExbB proton channel" evidence="10">
    <location>
        <begin position="124"/>
        <end position="252"/>
    </location>
</feature>
<dbReference type="GO" id="GO:0005886">
    <property type="term" value="C:plasma membrane"/>
    <property type="evidence" value="ECO:0007669"/>
    <property type="project" value="UniProtKB-SubCell"/>
</dbReference>
<keyword evidence="7 9" id="KW-0472">Membrane</keyword>
<evidence type="ECO:0000313" key="11">
    <source>
        <dbReference type="EMBL" id="TSJ41668.1"/>
    </source>
</evidence>
<dbReference type="InterPro" id="IPR050790">
    <property type="entry name" value="ExbB/TolQ_transport"/>
</dbReference>
<evidence type="ECO:0000256" key="3">
    <source>
        <dbReference type="ARBA" id="ARBA00022475"/>
    </source>
</evidence>